<dbReference type="Proteomes" id="UP001611548">
    <property type="component" value="Unassembled WGS sequence"/>
</dbReference>
<dbReference type="RefSeq" id="WP_055473779.1">
    <property type="nucleotide sequence ID" value="NZ_JBEZHZ010000097.1"/>
</dbReference>
<keyword evidence="3" id="KW-1185">Reference proteome</keyword>
<accession>A0ABW7URU5</accession>
<sequence>MDPCSRTTAITGIAKTVTAAALAAAVGLFVSGCTAGAEGVRMEGPAPSKPPTPSSSLPSSAPAVTKVDAVQLLKTDPKVSAEIRKDLKPCVADEYPVDVSYGRVTGSSGPDVVVNVLTCGDAIGIGTYVYREAAAGKKYENVFVNEQPPVYGEISRGDLEVTRQVYGPGDPVSFPSGEDVVTYRWSGGRFVESARTHNEYSKSVTGDSPSAAPKGG</sequence>
<evidence type="ECO:0000256" key="1">
    <source>
        <dbReference type="SAM" id="MobiDB-lite"/>
    </source>
</evidence>
<dbReference type="EMBL" id="JBIRWE010000003">
    <property type="protein sequence ID" value="MFI1964137.1"/>
    <property type="molecule type" value="Genomic_DNA"/>
</dbReference>
<proteinExistence type="predicted"/>
<evidence type="ECO:0000313" key="3">
    <source>
        <dbReference type="Proteomes" id="UP001611548"/>
    </source>
</evidence>
<feature type="region of interest" description="Disordered" evidence="1">
    <location>
        <begin position="41"/>
        <end position="63"/>
    </location>
</feature>
<comment type="caution">
    <text evidence="2">The sequence shown here is derived from an EMBL/GenBank/DDBJ whole genome shotgun (WGS) entry which is preliminary data.</text>
</comment>
<name>A0ABW7URU5_9ACTN</name>
<evidence type="ECO:0008006" key="4">
    <source>
        <dbReference type="Google" id="ProtNLM"/>
    </source>
</evidence>
<reference evidence="2 3" key="1">
    <citation type="submission" date="2024-10" db="EMBL/GenBank/DDBJ databases">
        <title>The Natural Products Discovery Center: Release of the First 8490 Sequenced Strains for Exploring Actinobacteria Biosynthetic Diversity.</title>
        <authorList>
            <person name="Kalkreuter E."/>
            <person name="Kautsar S.A."/>
            <person name="Yang D."/>
            <person name="Bader C.D."/>
            <person name="Teijaro C.N."/>
            <person name="Fluegel L."/>
            <person name="Davis C.M."/>
            <person name="Simpson J.R."/>
            <person name="Lauterbach L."/>
            <person name="Steele A.D."/>
            <person name="Gui C."/>
            <person name="Meng S."/>
            <person name="Li G."/>
            <person name="Viehrig K."/>
            <person name="Ye F."/>
            <person name="Su P."/>
            <person name="Kiefer A.F."/>
            <person name="Nichols A."/>
            <person name="Cepeda A.J."/>
            <person name="Yan W."/>
            <person name="Fan B."/>
            <person name="Jiang Y."/>
            <person name="Adhikari A."/>
            <person name="Zheng C.-J."/>
            <person name="Schuster L."/>
            <person name="Cowan T.M."/>
            <person name="Smanski M.J."/>
            <person name="Chevrette M.G."/>
            <person name="De Carvalho L.P.S."/>
            <person name="Shen B."/>
        </authorList>
    </citation>
    <scope>NUCLEOTIDE SEQUENCE [LARGE SCALE GENOMIC DNA]</scope>
    <source>
        <strain evidence="2 3">NPDC020327</strain>
    </source>
</reference>
<gene>
    <name evidence="2" type="ORF">ACH429_08370</name>
</gene>
<dbReference type="PROSITE" id="PS51257">
    <property type="entry name" value="PROKAR_LIPOPROTEIN"/>
    <property type="match status" value="1"/>
</dbReference>
<feature type="compositionally biased region" description="Low complexity" evidence="1">
    <location>
        <begin position="54"/>
        <end position="63"/>
    </location>
</feature>
<feature type="region of interest" description="Disordered" evidence="1">
    <location>
        <begin position="196"/>
        <end position="216"/>
    </location>
</feature>
<protein>
    <recommendedName>
        <fullName evidence="4">Lipoprotein CseA</fullName>
    </recommendedName>
</protein>
<organism evidence="2 3">
    <name type="scientific">Streptomyces pathocidini</name>
    <dbReference type="NCBI Taxonomy" id="1650571"/>
    <lineage>
        <taxon>Bacteria</taxon>
        <taxon>Bacillati</taxon>
        <taxon>Actinomycetota</taxon>
        <taxon>Actinomycetes</taxon>
        <taxon>Kitasatosporales</taxon>
        <taxon>Streptomycetaceae</taxon>
        <taxon>Streptomyces</taxon>
    </lineage>
</organism>
<evidence type="ECO:0000313" key="2">
    <source>
        <dbReference type="EMBL" id="MFI1964137.1"/>
    </source>
</evidence>